<accession>A0A8B8DWY7</accession>
<feature type="region of interest" description="Disordered" evidence="1">
    <location>
        <begin position="310"/>
        <end position="367"/>
    </location>
</feature>
<dbReference type="PANTHER" id="PTHR12496">
    <property type="entry name" value="CGI-41 METHYLTRANSFERASE"/>
    <property type="match status" value="1"/>
</dbReference>
<gene>
    <name evidence="4 5 6 7 8 9" type="primary">LOC111130053</name>
</gene>
<feature type="compositionally biased region" description="Basic and acidic residues" evidence="1">
    <location>
        <begin position="355"/>
        <end position="365"/>
    </location>
</feature>
<dbReference type="Pfam" id="PF13679">
    <property type="entry name" value="Methyltransf_32"/>
    <property type="match status" value="2"/>
</dbReference>
<dbReference type="RefSeq" id="XP_022332424.1">
    <property type="nucleotide sequence ID" value="XM_022476716.1"/>
</dbReference>
<sequence>MEDKEDKIRLVQMKLMEVLDFISDYLPLINCHSNDFLLNNHWETFLSEPIRSELDSLSAAELVSLLSQTHSIEKVVLGEDPTQYPNPSSWNFQCEYLDKASGSGDKKWKIYTKDMQNFCPNWVHEDLKSFLQDAQRCSLHNSDILSNVDDLGINGDLTLKDSMLISTFMNQKKTHEVEVMGELCYRLSQKYDTNVVVDLGSGKGYLSTHLAFQHKLSVIGVDAQTINTKGASKRADILSRQWEGLTRNKVLRSQKTVLGKLGKKRKKELRKAGGWGDTFTGNQRDIKRSSSPRSDIMDDVLNGFAQFFEEQERSRNEPSSHDNVKSNSPPSQNKDCCDSMKTKTKNCEGEEQNATDERLNEKSEGSENISLNIGGNFLERKNTAETSALKANHFLITTYIDTESDISEIVMQAMAGESLSSFTKDSCEHGDTVQQTKDSYLAENPVLGEGPTLMLTGLHTCGALGSNILRLFVNSPSVKVLCNVACCYHLMSEKFVASPFEDKEDLNEEPGFPLSEFLRKNKIGIGRQARNLASQSVNRRAQDAEVLAKQFPRMLLQKILYDQLGYVRSDWKGLRKLDQKSTDMFDYVMRAFIKLGLPTDKVNRELVECYCEKYRDHRRKFAAFFQLKTALAPCIEAVIVLDRLCFLLEQECVYDAKLLQLFDPVTSPRCYGIVSVKT</sequence>
<evidence type="ECO:0000313" key="4">
    <source>
        <dbReference type="RefSeq" id="XP_022332424.1"/>
    </source>
</evidence>
<dbReference type="RefSeq" id="XP_022332426.1">
    <property type="nucleotide sequence ID" value="XM_022476718.1"/>
</dbReference>
<reference evidence="4 5" key="1">
    <citation type="submission" date="2025-04" db="UniProtKB">
        <authorList>
            <consortium name="RefSeq"/>
        </authorList>
    </citation>
    <scope>IDENTIFICATION</scope>
    <source>
        <tissue evidence="4 5">Whole sample</tissue>
    </source>
</reference>
<feature type="compositionally biased region" description="Basic and acidic residues" evidence="1">
    <location>
        <begin position="310"/>
        <end position="324"/>
    </location>
</feature>
<dbReference type="RefSeq" id="XP_022332425.1">
    <property type="nucleotide sequence ID" value="XM_022476717.1"/>
</dbReference>
<dbReference type="InterPro" id="IPR025714">
    <property type="entry name" value="Methyltranfer_dom"/>
</dbReference>
<evidence type="ECO:0000313" key="5">
    <source>
        <dbReference type="RefSeq" id="XP_022332425.1"/>
    </source>
</evidence>
<evidence type="ECO:0000313" key="8">
    <source>
        <dbReference type="RefSeq" id="XP_022332428.1"/>
    </source>
</evidence>
<evidence type="ECO:0000313" key="6">
    <source>
        <dbReference type="RefSeq" id="XP_022332426.1"/>
    </source>
</evidence>
<dbReference type="AlphaFoldDB" id="A0A8B8DWY7"/>
<keyword evidence="3" id="KW-1185">Reference proteome</keyword>
<dbReference type="OrthoDB" id="10258156at2759"/>
<evidence type="ECO:0000259" key="2">
    <source>
        <dbReference type="Pfam" id="PF13679"/>
    </source>
</evidence>
<evidence type="ECO:0000256" key="1">
    <source>
        <dbReference type="SAM" id="MobiDB-lite"/>
    </source>
</evidence>
<feature type="region of interest" description="Disordered" evidence="1">
    <location>
        <begin position="272"/>
        <end position="297"/>
    </location>
</feature>
<dbReference type="InterPro" id="IPR052220">
    <property type="entry name" value="METTL25"/>
</dbReference>
<dbReference type="GeneID" id="111130053"/>
<evidence type="ECO:0000313" key="7">
    <source>
        <dbReference type="RefSeq" id="XP_022332427.1"/>
    </source>
</evidence>
<proteinExistence type="predicted"/>
<dbReference type="Proteomes" id="UP000694844">
    <property type="component" value="Chromosome 4"/>
</dbReference>
<organism evidence="3 9">
    <name type="scientific">Crassostrea virginica</name>
    <name type="common">Eastern oyster</name>
    <dbReference type="NCBI Taxonomy" id="6565"/>
    <lineage>
        <taxon>Eukaryota</taxon>
        <taxon>Metazoa</taxon>
        <taxon>Spiralia</taxon>
        <taxon>Lophotrochozoa</taxon>
        <taxon>Mollusca</taxon>
        <taxon>Bivalvia</taxon>
        <taxon>Autobranchia</taxon>
        <taxon>Pteriomorphia</taxon>
        <taxon>Ostreida</taxon>
        <taxon>Ostreoidea</taxon>
        <taxon>Ostreidae</taxon>
        <taxon>Crassostrea</taxon>
    </lineage>
</organism>
<feature type="compositionally biased region" description="Basic and acidic residues" evidence="1">
    <location>
        <begin position="335"/>
        <end position="348"/>
    </location>
</feature>
<dbReference type="RefSeq" id="XP_022332428.1">
    <property type="nucleotide sequence ID" value="XM_022476720.1"/>
</dbReference>
<name>A0A8B8DWY7_CRAVI</name>
<feature type="domain" description="Methyltransferase" evidence="2">
    <location>
        <begin position="172"/>
        <end position="249"/>
    </location>
</feature>
<protein>
    <submittedName>
        <fullName evidence="4 5">Methyltransferase-like protein 25 isoform X1</fullName>
    </submittedName>
</protein>
<feature type="compositionally biased region" description="Polar residues" evidence="1">
    <location>
        <begin position="279"/>
        <end position="293"/>
    </location>
</feature>
<dbReference type="RefSeq" id="XP_022332427.1">
    <property type="nucleotide sequence ID" value="XM_022476719.1"/>
</dbReference>
<feature type="compositionally biased region" description="Polar residues" evidence="1">
    <location>
        <begin position="325"/>
        <end position="334"/>
    </location>
</feature>
<dbReference type="InterPro" id="IPR029063">
    <property type="entry name" value="SAM-dependent_MTases_sf"/>
</dbReference>
<evidence type="ECO:0000313" key="9">
    <source>
        <dbReference type="RefSeq" id="XP_022332430.1"/>
    </source>
</evidence>
<dbReference type="SUPFAM" id="SSF53335">
    <property type="entry name" value="S-adenosyl-L-methionine-dependent methyltransferases"/>
    <property type="match status" value="1"/>
</dbReference>
<dbReference type="PANTHER" id="PTHR12496:SF9">
    <property type="entry name" value="METHYLTRANSFERASE-LIKE PROTEIN 25-RELATED"/>
    <property type="match status" value="1"/>
</dbReference>
<dbReference type="RefSeq" id="XP_022332430.1">
    <property type="nucleotide sequence ID" value="XM_022476722.1"/>
</dbReference>
<evidence type="ECO:0000313" key="3">
    <source>
        <dbReference type="Proteomes" id="UP000694844"/>
    </source>
</evidence>
<feature type="domain" description="Methyltransferase" evidence="2">
    <location>
        <begin position="433"/>
        <end position="493"/>
    </location>
</feature>
<dbReference type="KEGG" id="cvn:111130053"/>